<protein>
    <submittedName>
        <fullName evidence="1">Uncharacterized protein</fullName>
    </submittedName>
</protein>
<gene>
    <name evidence="1" type="ORF">Homavirus22_6</name>
</gene>
<sequence>MSYFGGLPVVVVYRPVPVFVPVPVRVPVRVHVPIDLGPPVIIYACRPESPVRAPLSEYRAFQIVPHRKFN</sequence>
<name>A0A3G5AA97_9VIRU</name>
<organism evidence="1">
    <name type="scientific">Homavirus sp</name>
    <dbReference type="NCBI Taxonomy" id="2487769"/>
    <lineage>
        <taxon>Viruses</taxon>
        <taxon>Varidnaviria</taxon>
        <taxon>Bamfordvirae</taxon>
        <taxon>Nucleocytoviricota</taxon>
        <taxon>Megaviricetes</taxon>
        <taxon>Imitervirales</taxon>
        <taxon>Mimiviridae</taxon>
        <taxon>Klosneuvirinae</taxon>
    </lineage>
</organism>
<proteinExistence type="predicted"/>
<reference evidence="1" key="1">
    <citation type="submission" date="2018-10" db="EMBL/GenBank/DDBJ databases">
        <title>Hidden diversity of soil giant viruses.</title>
        <authorList>
            <person name="Schulz F."/>
            <person name="Alteio L."/>
            <person name="Goudeau D."/>
            <person name="Ryan E.M."/>
            <person name="Malmstrom R.R."/>
            <person name="Blanchard J."/>
            <person name="Woyke T."/>
        </authorList>
    </citation>
    <scope>NUCLEOTIDE SEQUENCE</scope>
    <source>
        <strain evidence="1">HOV1</strain>
    </source>
</reference>
<evidence type="ECO:0000313" key="1">
    <source>
        <dbReference type="EMBL" id="AYV82269.1"/>
    </source>
</evidence>
<dbReference type="EMBL" id="MK072353">
    <property type="protein sequence ID" value="AYV82269.1"/>
    <property type="molecule type" value="Genomic_DNA"/>
</dbReference>
<accession>A0A3G5AA97</accession>